<dbReference type="Proteomes" id="UP001332192">
    <property type="component" value="Chromosome"/>
</dbReference>
<comment type="cofactor">
    <cofactor evidence="1">
        <name>Mg(2+)</name>
        <dbReference type="ChEBI" id="CHEBI:18420"/>
    </cofactor>
</comment>
<keyword evidence="2 9" id="KW-0808">Transferase</keyword>
<dbReference type="InterPro" id="IPR006674">
    <property type="entry name" value="HD_domain"/>
</dbReference>
<gene>
    <name evidence="13" type="ORF">U7230_14055</name>
</gene>
<feature type="domain" description="tRNA nucleotidyltransferase/poly(A) polymerase RNA and SrmB- binding" evidence="12">
    <location>
        <begin position="187"/>
        <end position="247"/>
    </location>
</feature>
<evidence type="ECO:0000256" key="1">
    <source>
        <dbReference type="ARBA" id="ARBA00001946"/>
    </source>
</evidence>
<evidence type="ECO:0000256" key="5">
    <source>
        <dbReference type="ARBA" id="ARBA00022723"/>
    </source>
</evidence>
<dbReference type="RefSeq" id="WP_324716459.1">
    <property type="nucleotide sequence ID" value="NZ_CP141615.1"/>
</dbReference>
<dbReference type="InterPro" id="IPR003607">
    <property type="entry name" value="HD/PDEase_dom"/>
</dbReference>
<evidence type="ECO:0000259" key="11">
    <source>
        <dbReference type="Pfam" id="PF01966"/>
    </source>
</evidence>
<dbReference type="InterPro" id="IPR032828">
    <property type="entry name" value="PolyA_RNA-bd"/>
</dbReference>
<proteinExistence type="inferred from homology"/>
<dbReference type="CDD" id="cd05398">
    <property type="entry name" value="NT_ClassII-CCAase"/>
    <property type="match status" value="1"/>
</dbReference>
<keyword evidence="4" id="KW-0548">Nucleotidyltransferase</keyword>
<evidence type="ECO:0000256" key="2">
    <source>
        <dbReference type="ARBA" id="ARBA00022679"/>
    </source>
</evidence>
<feature type="domain" description="HD" evidence="11">
    <location>
        <begin position="262"/>
        <end position="379"/>
    </location>
</feature>
<dbReference type="Pfam" id="PF01743">
    <property type="entry name" value="PolyA_pol"/>
    <property type="match status" value="1"/>
</dbReference>
<evidence type="ECO:0000313" key="13">
    <source>
        <dbReference type="EMBL" id="WRP17187.1"/>
    </source>
</evidence>
<evidence type="ECO:0000256" key="3">
    <source>
        <dbReference type="ARBA" id="ARBA00022694"/>
    </source>
</evidence>
<evidence type="ECO:0000256" key="4">
    <source>
        <dbReference type="ARBA" id="ARBA00022695"/>
    </source>
</evidence>
<organism evidence="13 14">
    <name type="scientific">Carboxydichorda subterranea</name>
    <dbReference type="NCBI Taxonomy" id="3109565"/>
    <lineage>
        <taxon>Bacteria</taxon>
        <taxon>Bacillati</taxon>
        <taxon>Bacillota</taxon>
        <taxon>Limnochordia</taxon>
        <taxon>Limnochordales</taxon>
        <taxon>Geochordaceae</taxon>
        <taxon>Carboxydichorda</taxon>
    </lineage>
</organism>
<keyword evidence="3" id="KW-0819">tRNA processing</keyword>
<evidence type="ECO:0000256" key="8">
    <source>
        <dbReference type="ARBA" id="ARBA00022884"/>
    </source>
</evidence>
<dbReference type="InterPro" id="IPR050124">
    <property type="entry name" value="tRNA_CCA-adding_enzyme"/>
</dbReference>
<dbReference type="CDD" id="cd00077">
    <property type="entry name" value="HDc"/>
    <property type="match status" value="1"/>
</dbReference>
<evidence type="ECO:0000259" key="12">
    <source>
        <dbReference type="Pfam" id="PF12627"/>
    </source>
</evidence>
<evidence type="ECO:0000313" key="14">
    <source>
        <dbReference type="Proteomes" id="UP001332192"/>
    </source>
</evidence>
<dbReference type="PANTHER" id="PTHR47545">
    <property type="entry name" value="MULTIFUNCTIONAL CCA PROTEIN"/>
    <property type="match status" value="1"/>
</dbReference>
<reference evidence="13 14" key="1">
    <citation type="journal article" date="2024" name="Front. Microbiol.">
        <title>Novel thermophilic genera Geochorda gen. nov. and Carboxydochorda gen. nov. from the deep terrestrial subsurface reveal the ecophysiological diversity in the class Limnochordia.</title>
        <authorList>
            <person name="Karnachuk O.V."/>
            <person name="Lukina A.P."/>
            <person name="Avakyan M.R."/>
            <person name="Kadnikov V.V."/>
            <person name="Begmatov S."/>
            <person name="Beletsky A.V."/>
            <person name="Vlasova K.G."/>
            <person name="Novikov A.A."/>
            <person name="Shcherbakova V.A."/>
            <person name="Mardanov A.V."/>
            <person name="Ravin N.V."/>
        </authorList>
    </citation>
    <scope>NUCLEOTIDE SEQUENCE [LARGE SCALE GENOMIC DNA]</scope>
    <source>
        <strain evidence="13 14">L945</strain>
    </source>
</reference>
<comment type="similarity">
    <text evidence="9">Belongs to the tRNA nucleotidyltransferase/poly(A) polymerase family.</text>
</comment>
<dbReference type="SUPFAM" id="SSF81301">
    <property type="entry name" value="Nucleotidyltransferase"/>
    <property type="match status" value="1"/>
</dbReference>
<dbReference type="InterPro" id="IPR002646">
    <property type="entry name" value="PolA_pol_head_dom"/>
</dbReference>
<keyword evidence="8 9" id="KW-0694">RNA-binding</keyword>
<accession>A0ABZ1BWK7</accession>
<dbReference type="SUPFAM" id="SSF81891">
    <property type="entry name" value="Poly A polymerase C-terminal region-like"/>
    <property type="match status" value="1"/>
</dbReference>
<dbReference type="InterPro" id="IPR006675">
    <property type="entry name" value="HDIG_dom"/>
</dbReference>
<dbReference type="Pfam" id="PF12627">
    <property type="entry name" value="PolyA_pol_RNAbd"/>
    <property type="match status" value="1"/>
</dbReference>
<evidence type="ECO:0000259" key="10">
    <source>
        <dbReference type="Pfam" id="PF01743"/>
    </source>
</evidence>
<dbReference type="NCBIfam" id="TIGR00277">
    <property type="entry name" value="HDIG"/>
    <property type="match status" value="1"/>
</dbReference>
<dbReference type="Pfam" id="PF01966">
    <property type="entry name" value="HD"/>
    <property type="match status" value="1"/>
</dbReference>
<name>A0ABZ1BWK7_9FIRM</name>
<protein>
    <submittedName>
        <fullName evidence="13">CCA tRNA nucleotidyltransferase</fullName>
    </submittedName>
</protein>
<feature type="domain" description="Poly A polymerase head" evidence="10">
    <location>
        <begin position="33"/>
        <end position="159"/>
    </location>
</feature>
<dbReference type="Gene3D" id="3.30.460.10">
    <property type="entry name" value="Beta Polymerase, domain 2"/>
    <property type="match status" value="1"/>
</dbReference>
<dbReference type="Gene3D" id="1.10.3090.10">
    <property type="entry name" value="cca-adding enzyme, domain 2"/>
    <property type="match status" value="1"/>
</dbReference>
<keyword evidence="14" id="KW-1185">Reference proteome</keyword>
<evidence type="ECO:0000256" key="7">
    <source>
        <dbReference type="ARBA" id="ARBA00022842"/>
    </source>
</evidence>
<evidence type="ECO:0000256" key="6">
    <source>
        <dbReference type="ARBA" id="ARBA00022741"/>
    </source>
</evidence>
<keyword evidence="6" id="KW-0547">Nucleotide-binding</keyword>
<sequence length="482" mass="52710">MLLHRPGPGLTWQGVPEDLRAIARRLTSAGYRVWLVGGSLRDLLRGESPVDWDLATEAVPQEVLRLLPGSRPTGARFGTVTATQGAVTAEITTLRGEGPYSDFRHPDEVTLAGSIEEDLGRRDFTINAMALPFPEDPAVSSQLIDPFGGRADLAARVIRAVGHPPARFYEDPLRMLRALRLAAQLAFTVEPATARAIRAAAPLLGYVPRERIRQELERILPGRALYGILRQMDALGLLSQVFPAVAATKGQAQDSRYHARDVFDHTMLAVQWSGEVAGRLGTPGQLAVLYHDVGKPATFSEAGGVIHFFGHEHLSAQLARQDLRTLTFPTSVVDEVAWLVAHHMLDPHIGPRGLRRLRAKAGSRERFVRLMLLRACDVLAHRAPPEPPIPEGAERMLAVIPGLREVLEEPEGHFTLALDGHAIMQAAGIGPGPEVGRLKEALLEWALEDPAGRNTPEQLRKRLEAVIRERGSSPGRPGRRVP</sequence>
<keyword evidence="5" id="KW-0479">Metal-binding</keyword>
<evidence type="ECO:0000256" key="9">
    <source>
        <dbReference type="RuleBase" id="RU003953"/>
    </source>
</evidence>
<keyword evidence="7" id="KW-0460">Magnesium</keyword>
<dbReference type="InterPro" id="IPR043519">
    <property type="entry name" value="NT_sf"/>
</dbReference>
<dbReference type="EMBL" id="CP141615">
    <property type="protein sequence ID" value="WRP17187.1"/>
    <property type="molecule type" value="Genomic_DNA"/>
</dbReference>